<dbReference type="SMART" id="SM00382">
    <property type="entry name" value="AAA"/>
    <property type="match status" value="1"/>
</dbReference>
<feature type="transmembrane region" description="Helical" evidence="7">
    <location>
        <begin position="235"/>
        <end position="258"/>
    </location>
</feature>
<dbReference type="InterPro" id="IPR036640">
    <property type="entry name" value="ABC1_TM_sf"/>
</dbReference>
<dbReference type="SUPFAM" id="SSF90123">
    <property type="entry name" value="ABC transporter transmembrane region"/>
    <property type="match status" value="1"/>
</dbReference>
<organism evidence="10 11">
    <name type="scientific">Geomicrobium sediminis</name>
    <dbReference type="NCBI Taxonomy" id="1347788"/>
    <lineage>
        <taxon>Bacteria</taxon>
        <taxon>Bacillati</taxon>
        <taxon>Bacillota</taxon>
        <taxon>Bacilli</taxon>
        <taxon>Bacillales</taxon>
        <taxon>Geomicrobium</taxon>
    </lineage>
</organism>
<dbReference type="GO" id="GO:0005524">
    <property type="term" value="F:ATP binding"/>
    <property type="evidence" value="ECO:0007669"/>
    <property type="project" value="UniProtKB-KW"/>
</dbReference>
<dbReference type="RefSeq" id="WP_204696643.1">
    <property type="nucleotide sequence ID" value="NZ_JAFBEC010000003.1"/>
</dbReference>
<proteinExistence type="predicted"/>
<evidence type="ECO:0000256" key="7">
    <source>
        <dbReference type="SAM" id="Phobius"/>
    </source>
</evidence>
<keyword evidence="6 7" id="KW-0472">Membrane</keyword>
<keyword evidence="4 10" id="KW-0067">ATP-binding</keyword>
<keyword evidence="11" id="KW-1185">Reference proteome</keyword>
<sequence>MRKLITYLKPYTLIIALALFMMVIELTVELAQPLLIARMIDEGIVVGELSVVLRLGLFMVVLSFVSLVAGVLNSFLAAHISQQVGWQLRQDLFTKIQRFSLHNVTRFNNAKLTTRLTNDVTQIQNTLLMSMRIMARAPALVVGGVIMALVVNWRIAIILLVTVPLLFVLLLWLFIAASSRFRKVQHHLDELNTIVHENIQAIRLIKAYVKERSEQKRFVQGASKLRDQTISAFRYVEVTMPIILLLMNVSILAILWFGQAYIQVGQATTGEIVAIINYSTRTAMALGIFSMIIMNLSRTKASSARLFEVMESPVDDLESNVHQGETTKLSGKLEFRNVSFAYDPNQPRVLKKISFTINPGEKVAILGATGSGKTTLMQLVSRLYEPNEGSILYDDQPGSTYATSSIRAQVGYVAQHVHLFSGQLKEVVAFGKQNATESEIIDALERAQLSETIEKLPEGIKTRIGQKGINLSGGQKQRLTIARALLRNPAILLLDDSTSALDMKTEHAFLRALEDLRCTTLLVTQKVATTKKMDRIMLLDDGELIATGTHKELLKSSTLYREITKSQQDGDRL</sequence>
<feature type="domain" description="ABC transporter" evidence="8">
    <location>
        <begin position="333"/>
        <end position="566"/>
    </location>
</feature>
<dbReference type="InterPro" id="IPR027417">
    <property type="entry name" value="P-loop_NTPase"/>
</dbReference>
<comment type="subcellular location">
    <subcellularLocation>
        <location evidence="1">Cell membrane</location>
        <topology evidence="1">Multi-pass membrane protein</topology>
    </subcellularLocation>
</comment>
<feature type="transmembrane region" description="Helical" evidence="7">
    <location>
        <begin position="133"/>
        <end position="151"/>
    </location>
</feature>
<feature type="transmembrane region" description="Helical" evidence="7">
    <location>
        <begin position="51"/>
        <end position="72"/>
    </location>
</feature>
<evidence type="ECO:0000259" key="9">
    <source>
        <dbReference type="PROSITE" id="PS50929"/>
    </source>
</evidence>
<dbReference type="InterPro" id="IPR003439">
    <property type="entry name" value="ABC_transporter-like_ATP-bd"/>
</dbReference>
<dbReference type="PANTHER" id="PTHR43394">
    <property type="entry name" value="ATP-DEPENDENT PERMEASE MDL1, MITOCHONDRIAL"/>
    <property type="match status" value="1"/>
</dbReference>
<keyword evidence="5 7" id="KW-1133">Transmembrane helix</keyword>
<dbReference type="Pfam" id="PF00005">
    <property type="entry name" value="ABC_tran"/>
    <property type="match status" value="1"/>
</dbReference>
<dbReference type="Gene3D" id="3.40.50.300">
    <property type="entry name" value="P-loop containing nucleotide triphosphate hydrolases"/>
    <property type="match status" value="1"/>
</dbReference>
<gene>
    <name evidence="10" type="ORF">JOD17_001529</name>
</gene>
<dbReference type="InterPro" id="IPR011527">
    <property type="entry name" value="ABC1_TM_dom"/>
</dbReference>
<dbReference type="PROSITE" id="PS50893">
    <property type="entry name" value="ABC_TRANSPORTER_2"/>
    <property type="match status" value="1"/>
</dbReference>
<evidence type="ECO:0000256" key="6">
    <source>
        <dbReference type="ARBA" id="ARBA00023136"/>
    </source>
</evidence>
<dbReference type="Gene3D" id="1.20.1560.10">
    <property type="entry name" value="ABC transporter type 1, transmembrane domain"/>
    <property type="match status" value="1"/>
</dbReference>
<reference evidence="10 11" key="1">
    <citation type="submission" date="2021-01" db="EMBL/GenBank/DDBJ databases">
        <title>Genomic Encyclopedia of Type Strains, Phase IV (KMG-IV): sequencing the most valuable type-strain genomes for metagenomic binning, comparative biology and taxonomic classification.</title>
        <authorList>
            <person name="Goeker M."/>
        </authorList>
    </citation>
    <scope>NUCLEOTIDE SEQUENCE [LARGE SCALE GENOMIC DNA]</scope>
    <source>
        <strain evidence="10 11">DSM 25540</strain>
    </source>
</reference>
<dbReference type="InterPro" id="IPR003593">
    <property type="entry name" value="AAA+_ATPase"/>
</dbReference>
<evidence type="ECO:0000313" key="10">
    <source>
        <dbReference type="EMBL" id="MBM7632436.1"/>
    </source>
</evidence>
<evidence type="ECO:0000256" key="4">
    <source>
        <dbReference type="ARBA" id="ARBA00022840"/>
    </source>
</evidence>
<dbReference type="SUPFAM" id="SSF52540">
    <property type="entry name" value="P-loop containing nucleoside triphosphate hydrolases"/>
    <property type="match status" value="1"/>
</dbReference>
<dbReference type="PROSITE" id="PS50929">
    <property type="entry name" value="ABC_TM1F"/>
    <property type="match status" value="1"/>
</dbReference>
<dbReference type="EMBL" id="JAFBEC010000003">
    <property type="protein sequence ID" value="MBM7632436.1"/>
    <property type="molecule type" value="Genomic_DNA"/>
</dbReference>
<evidence type="ECO:0000259" key="8">
    <source>
        <dbReference type="PROSITE" id="PS50893"/>
    </source>
</evidence>
<protein>
    <submittedName>
        <fullName evidence="10">ATP-binding cassette subfamily B protein</fullName>
    </submittedName>
</protein>
<feature type="transmembrane region" description="Helical" evidence="7">
    <location>
        <begin position="278"/>
        <end position="296"/>
    </location>
</feature>
<feature type="domain" description="ABC transmembrane type-1" evidence="9">
    <location>
        <begin position="16"/>
        <end position="298"/>
    </location>
</feature>
<dbReference type="Pfam" id="PF00664">
    <property type="entry name" value="ABC_membrane"/>
    <property type="match status" value="1"/>
</dbReference>
<keyword evidence="2 7" id="KW-0812">Transmembrane</keyword>
<dbReference type="Proteomes" id="UP000741863">
    <property type="component" value="Unassembled WGS sequence"/>
</dbReference>
<keyword evidence="3" id="KW-0547">Nucleotide-binding</keyword>
<feature type="transmembrane region" description="Helical" evidence="7">
    <location>
        <begin position="157"/>
        <end position="177"/>
    </location>
</feature>
<name>A0ABS2PBR8_9BACL</name>
<evidence type="ECO:0000256" key="3">
    <source>
        <dbReference type="ARBA" id="ARBA00022741"/>
    </source>
</evidence>
<dbReference type="InterPro" id="IPR039421">
    <property type="entry name" value="Type_1_exporter"/>
</dbReference>
<dbReference type="InterPro" id="IPR017871">
    <property type="entry name" value="ABC_transporter-like_CS"/>
</dbReference>
<evidence type="ECO:0000313" key="11">
    <source>
        <dbReference type="Proteomes" id="UP000741863"/>
    </source>
</evidence>
<feature type="transmembrane region" description="Helical" evidence="7">
    <location>
        <begin position="12"/>
        <end position="31"/>
    </location>
</feature>
<dbReference type="CDD" id="cd18548">
    <property type="entry name" value="ABC_6TM_Tm287_like"/>
    <property type="match status" value="1"/>
</dbReference>
<dbReference type="PROSITE" id="PS00211">
    <property type="entry name" value="ABC_TRANSPORTER_1"/>
    <property type="match status" value="1"/>
</dbReference>
<accession>A0ABS2PBR8</accession>
<evidence type="ECO:0000256" key="1">
    <source>
        <dbReference type="ARBA" id="ARBA00004651"/>
    </source>
</evidence>
<dbReference type="PANTHER" id="PTHR43394:SF1">
    <property type="entry name" value="ATP-BINDING CASSETTE SUB-FAMILY B MEMBER 10, MITOCHONDRIAL"/>
    <property type="match status" value="1"/>
</dbReference>
<comment type="caution">
    <text evidence="10">The sequence shown here is derived from an EMBL/GenBank/DDBJ whole genome shotgun (WGS) entry which is preliminary data.</text>
</comment>
<evidence type="ECO:0000256" key="2">
    <source>
        <dbReference type="ARBA" id="ARBA00022692"/>
    </source>
</evidence>
<evidence type="ECO:0000256" key="5">
    <source>
        <dbReference type="ARBA" id="ARBA00022989"/>
    </source>
</evidence>